<dbReference type="AlphaFoldDB" id="A0A0J7JVC1"/>
<dbReference type="Pfam" id="PF23806">
    <property type="entry name" value="Phage_TTP_14"/>
    <property type="match status" value="1"/>
</dbReference>
<comment type="caution">
    <text evidence="1">The sequence shown here is derived from an EMBL/GenBank/DDBJ whole genome shotgun (WGS) entry which is preliminary data.</text>
</comment>
<keyword evidence="2" id="KW-1185">Reference proteome</keyword>
<name>A0A0J7JVC1_LASNI</name>
<sequence>MANSYGANYHKAQQGFCVDITCLDSATPVTLPPPIRMTTSTPTYFEHIPGMSDAVTSLVEEMATNVEGIDYQLDAAVGSIPLGRSGQQFRWVMQNHIAQPEPEFHIPSTNGALPFHVIDRWMRMISHPDTGYTTMAGIVGKGTYIRPIEASDVSLDMAVIQCESTGRGRNVLLGSFLVAMQPSSSGPFGMSVNIAENKLQQFRFPMIAYLQQNPNTTAVCAALVDSLK</sequence>
<dbReference type="EMBL" id="LBMM01031478">
    <property type="protein sequence ID" value="KMQ81806.1"/>
    <property type="molecule type" value="Genomic_DNA"/>
</dbReference>
<dbReference type="PaxDb" id="67767-A0A0J7JVC1"/>
<reference evidence="1 2" key="1">
    <citation type="submission" date="2015-04" db="EMBL/GenBank/DDBJ databases">
        <title>Lasius niger genome sequencing.</title>
        <authorList>
            <person name="Konorov E.A."/>
            <person name="Nikitin M.A."/>
            <person name="Kirill M.V."/>
            <person name="Chang P."/>
        </authorList>
    </citation>
    <scope>NUCLEOTIDE SEQUENCE [LARGE SCALE GENOMIC DNA]</scope>
    <source>
        <tissue evidence="1">Whole</tissue>
    </source>
</reference>
<feature type="non-terminal residue" evidence="1">
    <location>
        <position position="228"/>
    </location>
</feature>
<keyword evidence="1" id="KW-0067">ATP-binding</keyword>
<evidence type="ECO:0000313" key="2">
    <source>
        <dbReference type="Proteomes" id="UP000036403"/>
    </source>
</evidence>
<gene>
    <name evidence="1" type="ORF">RF55_25160</name>
</gene>
<dbReference type="GO" id="GO:0005524">
    <property type="term" value="F:ATP binding"/>
    <property type="evidence" value="ECO:0007669"/>
    <property type="project" value="UniProtKB-KW"/>
</dbReference>
<accession>A0A0J7JVC1</accession>
<organism evidence="1 2">
    <name type="scientific">Lasius niger</name>
    <name type="common">Black garden ant</name>
    <dbReference type="NCBI Taxonomy" id="67767"/>
    <lineage>
        <taxon>Eukaryota</taxon>
        <taxon>Metazoa</taxon>
        <taxon>Ecdysozoa</taxon>
        <taxon>Arthropoda</taxon>
        <taxon>Hexapoda</taxon>
        <taxon>Insecta</taxon>
        <taxon>Pterygota</taxon>
        <taxon>Neoptera</taxon>
        <taxon>Endopterygota</taxon>
        <taxon>Hymenoptera</taxon>
        <taxon>Apocrita</taxon>
        <taxon>Aculeata</taxon>
        <taxon>Formicoidea</taxon>
        <taxon>Formicidae</taxon>
        <taxon>Formicinae</taxon>
        <taxon>Lasius</taxon>
        <taxon>Lasius</taxon>
    </lineage>
</organism>
<keyword evidence="1" id="KW-0547">Nucleotide-binding</keyword>
<evidence type="ECO:0000313" key="1">
    <source>
        <dbReference type="EMBL" id="KMQ81806.1"/>
    </source>
</evidence>
<dbReference type="Proteomes" id="UP000036403">
    <property type="component" value="Unassembled WGS sequence"/>
</dbReference>
<dbReference type="InterPro" id="IPR057119">
    <property type="entry name" value="Phage_TTP_14"/>
</dbReference>
<protein>
    <submittedName>
        <fullName evidence="1">Abc transporter atp-binding protein</fullName>
    </submittedName>
</protein>
<proteinExistence type="predicted"/>